<accession>A0AA39DLA5</accession>
<dbReference type="PROSITE" id="PS50089">
    <property type="entry name" value="ZF_RING_2"/>
    <property type="match status" value="1"/>
</dbReference>
<evidence type="ECO:0000256" key="12">
    <source>
        <dbReference type="ARBA" id="ARBA00023136"/>
    </source>
</evidence>
<name>A0AA39DLA5_VITRO</name>
<evidence type="ECO:0000256" key="7">
    <source>
        <dbReference type="ARBA" id="ARBA00022723"/>
    </source>
</evidence>
<dbReference type="AlphaFoldDB" id="A0AA39DLA5"/>
<dbReference type="PANTHER" id="PTHR45768">
    <property type="entry name" value="E3 UBIQUITIN-PROTEIN LIGASE RNF13-LIKE"/>
    <property type="match status" value="1"/>
</dbReference>
<dbReference type="SUPFAM" id="SSF57850">
    <property type="entry name" value="RING/U-box"/>
    <property type="match status" value="1"/>
</dbReference>
<feature type="region of interest" description="Disordered" evidence="15">
    <location>
        <begin position="185"/>
        <end position="257"/>
    </location>
</feature>
<feature type="compositionally biased region" description="Low complexity" evidence="15">
    <location>
        <begin position="212"/>
        <end position="239"/>
    </location>
</feature>
<dbReference type="FunFam" id="3.30.40.10:FF:000187">
    <property type="entry name" value="E3 ubiquitin-protein ligase ATL6"/>
    <property type="match status" value="1"/>
</dbReference>
<keyword evidence="9" id="KW-0833">Ubl conjugation pathway</keyword>
<evidence type="ECO:0000256" key="10">
    <source>
        <dbReference type="ARBA" id="ARBA00022833"/>
    </source>
</evidence>
<dbReference type="PANTHER" id="PTHR45768:SF34">
    <property type="entry name" value="RING-H2 FINGER PROTEIN ATL64"/>
    <property type="match status" value="1"/>
</dbReference>
<evidence type="ECO:0000313" key="18">
    <source>
        <dbReference type="EMBL" id="KAJ9686197.1"/>
    </source>
</evidence>
<evidence type="ECO:0000256" key="13">
    <source>
        <dbReference type="ARBA" id="ARBA00024209"/>
    </source>
</evidence>
<dbReference type="EC" id="2.3.2.27" evidence="4"/>
<comment type="catalytic activity">
    <reaction evidence="1">
        <text>S-ubiquitinyl-[E2 ubiquitin-conjugating enzyme]-L-cysteine + [acceptor protein]-L-lysine = [E2 ubiquitin-conjugating enzyme]-L-cysteine + N(6)-ubiquitinyl-[acceptor protein]-L-lysine.</text>
        <dbReference type="EC" id="2.3.2.27"/>
    </reaction>
</comment>
<dbReference type="GO" id="GO:0008270">
    <property type="term" value="F:zinc ion binding"/>
    <property type="evidence" value="ECO:0007669"/>
    <property type="project" value="UniProtKB-KW"/>
</dbReference>
<keyword evidence="11 16" id="KW-1133">Transmembrane helix</keyword>
<evidence type="ECO:0000256" key="4">
    <source>
        <dbReference type="ARBA" id="ARBA00012483"/>
    </source>
</evidence>
<dbReference type="SMART" id="SM00184">
    <property type="entry name" value="RING"/>
    <property type="match status" value="1"/>
</dbReference>
<proteinExistence type="inferred from homology"/>
<keyword evidence="8 14" id="KW-0863">Zinc-finger</keyword>
<feature type="domain" description="RING-type" evidence="17">
    <location>
        <begin position="123"/>
        <end position="165"/>
    </location>
</feature>
<evidence type="ECO:0000256" key="2">
    <source>
        <dbReference type="ARBA" id="ARBA00004167"/>
    </source>
</evidence>
<dbReference type="EMBL" id="JARBHA010000012">
    <property type="protein sequence ID" value="KAJ9686197.1"/>
    <property type="molecule type" value="Genomic_DNA"/>
</dbReference>
<keyword evidence="7" id="KW-0479">Metal-binding</keyword>
<reference evidence="18 19" key="1">
    <citation type="journal article" date="2023" name="BMC Biotechnol.">
        <title>Vitis rotundifolia cv Carlos genome sequencing.</title>
        <authorList>
            <person name="Huff M."/>
            <person name="Hulse-Kemp A."/>
            <person name="Scheffler B."/>
            <person name="Youngblood R."/>
            <person name="Simpson S."/>
            <person name="Babiker E."/>
            <person name="Staton M."/>
        </authorList>
    </citation>
    <scope>NUCLEOTIDE SEQUENCE [LARGE SCALE GENOMIC DNA]</scope>
    <source>
        <tissue evidence="18">Leaf</tissue>
    </source>
</reference>
<dbReference type="Gene3D" id="3.30.40.10">
    <property type="entry name" value="Zinc/RING finger domain, C3HC4 (zinc finger)"/>
    <property type="match status" value="1"/>
</dbReference>
<gene>
    <name evidence="18" type="ORF">PVL29_015207</name>
</gene>
<evidence type="ECO:0000256" key="1">
    <source>
        <dbReference type="ARBA" id="ARBA00000900"/>
    </source>
</evidence>
<comment type="caution">
    <text evidence="18">The sequence shown here is derived from an EMBL/GenBank/DDBJ whole genome shotgun (WGS) entry which is preliminary data.</text>
</comment>
<feature type="transmembrane region" description="Helical" evidence="16">
    <location>
        <begin position="42"/>
        <end position="64"/>
    </location>
</feature>
<keyword evidence="19" id="KW-1185">Reference proteome</keyword>
<keyword evidence="5" id="KW-0808">Transferase</keyword>
<evidence type="ECO:0000256" key="3">
    <source>
        <dbReference type="ARBA" id="ARBA00004906"/>
    </source>
</evidence>
<evidence type="ECO:0000256" key="6">
    <source>
        <dbReference type="ARBA" id="ARBA00022692"/>
    </source>
</evidence>
<sequence length="257" mass="28337">MSFPPFPPFQHSTPFTSDDDDDDNNGSYTYSHKSSFDQNSKIMLAAIVSLSLVVAIVITLHIYARCVLRRRARRRSALLSITLSRVHSDEPPKTGLDQSVIDSLPMFKFSENDTQEEGGTTDCAVCLSVLEEGEIARLLPNCKHTFHAECIDKWLITHSTCPICRTEAEPRLQPEPREPMVMIRTVPPASAPPSDETNSSSLPCQEGTSEGAAQCSAKSSASTSRLSSFRRMLSRGSSRTTQSCGAPEDVIEDIERR</sequence>
<evidence type="ECO:0000256" key="15">
    <source>
        <dbReference type="SAM" id="MobiDB-lite"/>
    </source>
</evidence>
<evidence type="ECO:0000313" key="19">
    <source>
        <dbReference type="Proteomes" id="UP001168098"/>
    </source>
</evidence>
<dbReference type="Pfam" id="PF13639">
    <property type="entry name" value="zf-RING_2"/>
    <property type="match status" value="1"/>
</dbReference>
<evidence type="ECO:0000256" key="9">
    <source>
        <dbReference type="ARBA" id="ARBA00022786"/>
    </source>
</evidence>
<dbReference type="Proteomes" id="UP001168098">
    <property type="component" value="Unassembled WGS sequence"/>
</dbReference>
<feature type="region of interest" description="Disordered" evidence="15">
    <location>
        <begin position="1"/>
        <end position="26"/>
    </location>
</feature>
<protein>
    <recommendedName>
        <fullName evidence="4">RING-type E3 ubiquitin transferase</fullName>
        <ecNumber evidence="4">2.3.2.27</ecNumber>
    </recommendedName>
</protein>
<dbReference type="GO" id="GO:0061630">
    <property type="term" value="F:ubiquitin protein ligase activity"/>
    <property type="evidence" value="ECO:0007669"/>
    <property type="project" value="UniProtKB-EC"/>
</dbReference>
<comment type="subcellular location">
    <subcellularLocation>
        <location evidence="2">Membrane</location>
        <topology evidence="2">Single-pass membrane protein</topology>
    </subcellularLocation>
</comment>
<dbReference type="InterPro" id="IPR013083">
    <property type="entry name" value="Znf_RING/FYVE/PHD"/>
</dbReference>
<keyword evidence="6 16" id="KW-0812">Transmembrane</keyword>
<dbReference type="InterPro" id="IPR001841">
    <property type="entry name" value="Znf_RING"/>
</dbReference>
<dbReference type="GO" id="GO:0016020">
    <property type="term" value="C:membrane"/>
    <property type="evidence" value="ECO:0007669"/>
    <property type="project" value="UniProtKB-SubCell"/>
</dbReference>
<evidence type="ECO:0000256" key="5">
    <source>
        <dbReference type="ARBA" id="ARBA00022679"/>
    </source>
</evidence>
<evidence type="ECO:0000259" key="17">
    <source>
        <dbReference type="PROSITE" id="PS50089"/>
    </source>
</evidence>
<dbReference type="CDD" id="cd16461">
    <property type="entry name" value="RING-H2_EL5-like"/>
    <property type="match status" value="1"/>
</dbReference>
<evidence type="ECO:0000256" key="14">
    <source>
        <dbReference type="PROSITE-ProRule" id="PRU00175"/>
    </source>
</evidence>
<keyword evidence="12 16" id="KW-0472">Membrane</keyword>
<comment type="similarity">
    <text evidence="13">Belongs to the RING-type zinc finger family. ATL subfamily.</text>
</comment>
<feature type="compositionally biased region" description="Polar residues" evidence="15">
    <location>
        <begin position="195"/>
        <end position="208"/>
    </location>
</feature>
<comment type="pathway">
    <text evidence="3">Protein modification; protein ubiquitination.</text>
</comment>
<organism evidence="18 19">
    <name type="scientific">Vitis rotundifolia</name>
    <name type="common">Muscadine grape</name>
    <dbReference type="NCBI Taxonomy" id="103349"/>
    <lineage>
        <taxon>Eukaryota</taxon>
        <taxon>Viridiplantae</taxon>
        <taxon>Streptophyta</taxon>
        <taxon>Embryophyta</taxon>
        <taxon>Tracheophyta</taxon>
        <taxon>Spermatophyta</taxon>
        <taxon>Magnoliopsida</taxon>
        <taxon>eudicotyledons</taxon>
        <taxon>Gunneridae</taxon>
        <taxon>Pentapetalae</taxon>
        <taxon>rosids</taxon>
        <taxon>Vitales</taxon>
        <taxon>Vitaceae</taxon>
        <taxon>Viteae</taxon>
        <taxon>Vitis</taxon>
    </lineage>
</organism>
<evidence type="ECO:0000256" key="8">
    <source>
        <dbReference type="ARBA" id="ARBA00022771"/>
    </source>
</evidence>
<keyword evidence="10" id="KW-0862">Zinc</keyword>
<evidence type="ECO:0000256" key="11">
    <source>
        <dbReference type="ARBA" id="ARBA00022989"/>
    </source>
</evidence>
<evidence type="ECO:0000256" key="16">
    <source>
        <dbReference type="SAM" id="Phobius"/>
    </source>
</evidence>